<reference evidence="1" key="2">
    <citation type="journal article" date="2015" name="Fish Shellfish Immunol.">
        <title>Early steps in the European eel (Anguilla anguilla)-Vibrio vulnificus interaction in the gills: Role of the RtxA13 toxin.</title>
        <authorList>
            <person name="Callol A."/>
            <person name="Pajuelo D."/>
            <person name="Ebbesson L."/>
            <person name="Teles M."/>
            <person name="MacKenzie S."/>
            <person name="Amaro C."/>
        </authorList>
    </citation>
    <scope>NUCLEOTIDE SEQUENCE</scope>
</reference>
<evidence type="ECO:0000313" key="1">
    <source>
        <dbReference type="EMBL" id="JAH88438.1"/>
    </source>
</evidence>
<name>A0A0E9WG22_ANGAN</name>
<proteinExistence type="predicted"/>
<sequence length="27" mass="2940">MPKTLKTSSRSSCAKLILSSLLFSVLK</sequence>
<protein>
    <submittedName>
        <fullName evidence="1">Uncharacterized protein</fullName>
    </submittedName>
</protein>
<reference evidence="1" key="1">
    <citation type="submission" date="2014-11" db="EMBL/GenBank/DDBJ databases">
        <authorList>
            <person name="Amaro Gonzalez C."/>
        </authorList>
    </citation>
    <scope>NUCLEOTIDE SEQUENCE</scope>
</reference>
<dbReference type="AlphaFoldDB" id="A0A0E9WG22"/>
<dbReference type="EMBL" id="GBXM01020139">
    <property type="protein sequence ID" value="JAH88438.1"/>
    <property type="molecule type" value="Transcribed_RNA"/>
</dbReference>
<accession>A0A0E9WG22</accession>
<organism evidence="1">
    <name type="scientific">Anguilla anguilla</name>
    <name type="common">European freshwater eel</name>
    <name type="synonym">Muraena anguilla</name>
    <dbReference type="NCBI Taxonomy" id="7936"/>
    <lineage>
        <taxon>Eukaryota</taxon>
        <taxon>Metazoa</taxon>
        <taxon>Chordata</taxon>
        <taxon>Craniata</taxon>
        <taxon>Vertebrata</taxon>
        <taxon>Euteleostomi</taxon>
        <taxon>Actinopterygii</taxon>
        <taxon>Neopterygii</taxon>
        <taxon>Teleostei</taxon>
        <taxon>Anguilliformes</taxon>
        <taxon>Anguillidae</taxon>
        <taxon>Anguilla</taxon>
    </lineage>
</organism>